<feature type="transmembrane region" description="Helical" evidence="1">
    <location>
        <begin position="99"/>
        <end position="116"/>
    </location>
</feature>
<dbReference type="GO" id="GO:0022857">
    <property type="term" value="F:transmembrane transporter activity"/>
    <property type="evidence" value="ECO:0007669"/>
    <property type="project" value="InterPro"/>
</dbReference>
<dbReference type="Pfam" id="PF07690">
    <property type="entry name" value="MFS_1"/>
    <property type="match status" value="1"/>
</dbReference>
<keyword evidence="3" id="KW-1185">Reference proteome</keyword>
<feature type="transmembrane region" description="Helical" evidence="1">
    <location>
        <begin position="358"/>
        <end position="377"/>
    </location>
</feature>
<dbReference type="SUPFAM" id="SSF103473">
    <property type="entry name" value="MFS general substrate transporter"/>
    <property type="match status" value="1"/>
</dbReference>
<dbReference type="InterPro" id="IPR011701">
    <property type="entry name" value="MFS"/>
</dbReference>
<proteinExistence type="predicted"/>
<reference evidence="2 3" key="1">
    <citation type="journal article" date="2012" name="J. Bacteriol.">
        <title>Complete genome sequence of Nocardia brasiliensis HUJEG-1.</title>
        <authorList>
            <person name="Vera-Cabrera L."/>
            <person name="Ortiz-Lopez R."/>
            <person name="Elizondo-Gonzalez R."/>
            <person name="Perez-Maya A.A."/>
            <person name="Ocampo-Candiani J."/>
        </authorList>
    </citation>
    <scope>NUCLEOTIDE SEQUENCE [LARGE SCALE GENOMIC DNA]</scope>
    <source>
        <strain evidence="3">ATCC 700358</strain>
    </source>
</reference>
<name>K0F715_NOCB7</name>
<evidence type="ECO:0000313" key="2">
    <source>
        <dbReference type="EMBL" id="AFU03236.1"/>
    </source>
</evidence>
<evidence type="ECO:0000313" key="3">
    <source>
        <dbReference type="Proteomes" id="UP000006304"/>
    </source>
</evidence>
<dbReference type="STRING" id="1133849.O3I_026435"/>
<protein>
    <recommendedName>
        <fullName evidence="4">MFS transporter</fullName>
    </recommendedName>
</protein>
<dbReference type="Proteomes" id="UP000006304">
    <property type="component" value="Chromosome"/>
</dbReference>
<feature type="transmembrane region" description="Helical" evidence="1">
    <location>
        <begin position="268"/>
        <end position="288"/>
    </location>
</feature>
<evidence type="ECO:0000256" key="1">
    <source>
        <dbReference type="SAM" id="Phobius"/>
    </source>
</evidence>
<dbReference type="HOGENOM" id="CLU_622430_0_0_11"/>
<organism evidence="2 3">
    <name type="scientific">Nocardia brasiliensis (strain ATCC 700358 / HUJEG-1)</name>
    <dbReference type="NCBI Taxonomy" id="1133849"/>
    <lineage>
        <taxon>Bacteria</taxon>
        <taxon>Bacillati</taxon>
        <taxon>Actinomycetota</taxon>
        <taxon>Actinomycetes</taxon>
        <taxon>Mycobacteriales</taxon>
        <taxon>Nocardiaceae</taxon>
        <taxon>Nocardia</taxon>
    </lineage>
</organism>
<evidence type="ECO:0008006" key="4">
    <source>
        <dbReference type="Google" id="ProtNLM"/>
    </source>
</evidence>
<sequence length="396" mass="39523">MGYRRLATREVLAWSIVSLAGKLPIAMAPLGLVFLVRSTPGGYALGAVLSAGYVLGEVIGAAVQGMWLRQQRIRPQLAAGFAVGAAAFAGLASSGSAPAPLLIGLAFLAGFGPAGSPGGMRSMLIGLVASPDVPRALGVEAMLTQVIWAAAPVLVVSLATGLFPAAPLTLAAVGAAAAAVLIFLLPGQAAATAEQTEGGWRAVLSGWPIYLTSAAAMSLLATAELVLPALLEFRGIEVRWAGPILTAFAVTGAVGAFCYGLREWPGTVRAQALILLVVTAGCVALVAITPGLGIAVALAAAGLFQAAVIVARNLALRAQLPAHLHAAAYSVMYAVGGIGYGLAATVSALVLAHTAPSSAILGGVVITLALTAISALAERFSASSAQQQSAPVRTGS</sequence>
<dbReference type="KEGG" id="nbr:O3I_026435"/>
<dbReference type="Gene3D" id="1.20.1250.20">
    <property type="entry name" value="MFS general substrate transporter like domains"/>
    <property type="match status" value="1"/>
</dbReference>
<keyword evidence="1" id="KW-0472">Membrane</keyword>
<feature type="transmembrane region" description="Helical" evidence="1">
    <location>
        <begin position="240"/>
        <end position="261"/>
    </location>
</feature>
<dbReference type="eggNOG" id="ENOG5033QUP">
    <property type="taxonomic scope" value="Bacteria"/>
</dbReference>
<feature type="transmembrane region" description="Helical" evidence="1">
    <location>
        <begin position="75"/>
        <end position="93"/>
    </location>
</feature>
<feature type="transmembrane region" description="Helical" evidence="1">
    <location>
        <begin position="12"/>
        <end position="36"/>
    </location>
</feature>
<feature type="transmembrane region" description="Helical" evidence="1">
    <location>
        <begin position="137"/>
        <end position="159"/>
    </location>
</feature>
<dbReference type="EMBL" id="CP003876">
    <property type="protein sequence ID" value="AFU03236.1"/>
    <property type="molecule type" value="Genomic_DNA"/>
</dbReference>
<feature type="transmembrane region" description="Helical" evidence="1">
    <location>
        <begin position="42"/>
        <end position="63"/>
    </location>
</feature>
<keyword evidence="1" id="KW-1133">Transmembrane helix</keyword>
<feature type="transmembrane region" description="Helical" evidence="1">
    <location>
        <begin position="165"/>
        <end position="186"/>
    </location>
</feature>
<feature type="transmembrane region" description="Helical" evidence="1">
    <location>
        <begin position="207"/>
        <end position="228"/>
    </location>
</feature>
<gene>
    <name evidence="2" type="ORF">O3I_026435</name>
</gene>
<dbReference type="RefSeq" id="WP_014986091.1">
    <property type="nucleotide sequence ID" value="NC_018681.1"/>
</dbReference>
<keyword evidence="1" id="KW-0812">Transmembrane</keyword>
<dbReference type="InterPro" id="IPR036259">
    <property type="entry name" value="MFS_trans_sf"/>
</dbReference>
<accession>K0F715</accession>
<feature type="transmembrane region" description="Helical" evidence="1">
    <location>
        <begin position="294"/>
        <end position="315"/>
    </location>
</feature>
<feature type="transmembrane region" description="Helical" evidence="1">
    <location>
        <begin position="327"/>
        <end position="352"/>
    </location>
</feature>
<dbReference type="AlphaFoldDB" id="K0F715"/>